<dbReference type="SUPFAM" id="SSF52540">
    <property type="entry name" value="P-loop containing nucleoside triphosphate hydrolases"/>
    <property type="match status" value="1"/>
</dbReference>
<evidence type="ECO:0000313" key="3">
    <source>
        <dbReference type="EMBL" id="BCU81258.1"/>
    </source>
</evidence>
<dbReference type="InterPro" id="IPR001482">
    <property type="entry name" value="T2SS/T4SS_dom"/>
</dbReference>
<evidence type="ECO:0000259" key="2">
    <source>
        <dbReference type="PROSITE" id="PS00662"/>
    </source>
</evidence>
<sequence length="340" mass="37642">MPEPNWLSIAIRLGASDLHLSVAHRPYMRLDGRICPMSNEVLTVDDVNVWGIALLGERGWKCARERNETDTASEWNGSTRIRVHTFHKGAGEMAISVRILPTCIPTPESIGIPQSVLQLSERMHGLLVVVGPTGAGKTTTVAALVHHLNTHYALRIITLEDPIEYRHIPWRSMIEQREVGCDTTGFDRGLYAALRQDPDCLVVGELRDRETMHTAIRAAETGRLVLATMHAADTVSAVYRLIDAFPADQQSYVRMQLSEQLAGVVAQRLLPRREEGGRVAAFEVLINTPAAANLIRSGQLHQLPSLMQAGTAWGMQTFEQEMDRLLQMGAIDSGAVKSWM</sequence>
<dbReference type="NCBIfam" id="TIGR01420">
    <property type="entry name" value="pilT_fam"/>
    <property type="match status" value="1"/>
</dbReference>
<dbReference type="Gene3D" id="3.40.50.300">
    <property type="entry name" value="P-loop containing nucleotide triphosphate hydrolases"/>
    <property type="match status" value="1"/>
</dbReference>
<comment type="similarity">
    <text evidence="1">Belongs to the GSP E family.</text>
</comment>
<reference evidence="3" key="2">
    <citation type="journal article" date="2021" name="Microbiol. Resour. Announc.">
        <title>Complete Genome Sequence of Polycladomyces abyssicola JIR-001T, Isolated from Hemipelagic Sediment in Deep Seawater.</title>
        <authorList>
            <person name="Tsubouchi T."/>
            <person name="Kaneko Y."/>
        </authorList>
    </citation>
    <scope>NUCLEOTIDE SEQUENCE</scope>
    <source>
        <strain evidence="3">JIR-001</strain>
    </source>
</reference>
<dbReference type="Pfam" id="PF00437">
    <property type="entry name" value="T2SSE"/>
    <property type="match status" value="1"/>
</dbReference>
<gene>
    <name evidence="3" type="ORF">JIR001_10410</name>
</gene>
<dbReference type="EMBL" id="AP024601">
    <property type="protein sequence ID" value="BCU81258.1"/>
    <property type="molecule type" value="Genomic_DNA"/>
</dbReference>
<dbReference type="RefSeq" id="WP_212774518.1">
    <property type="nucleotide sequence ID" value="NZ_AP024601.1"/>
</dbReference>
<dbReference type="PANTHER" id="PTHR30486">
    <property type="entry name" value="TWITCHING MOTILITY PROTEIN PILT"/>
    <property type="match status" value="1"/>
</dbReference>
<keyword evidence="4" id="KW-1185">Reference proteome</keyword>
<proteinExistence type="inferred from homology"/>
<evidence type="ECO:0000313" key="4">
    <source>
        <dbReference type="Proteomes" id="UP000677436"/>
    </source>
</evidence>
<dbReference type="InterPro" id="IPR027417">
    <property type="entry name" value="P-loop_NTPase"/>
</dbReference>
<accession>A0A8D5ZNE1</accession>
<dbReference type="InterPro" id="IPR050921">
    <property type="entry name" value="T4SS_GSP_E_ATPase"/>
</dbReference>
<name>A0A8D5ZNE1_9BACL</name>
<dbReference type="GO" id="GO:0016887">
    <property type="term" value="F:ATP hydrolysis activity"/>
    <property type="evidence" value="ECO:0007669"/>
    <property type="project" value="InterPro"/>
</dbReference>
<dbReference type="GO" id="GO:0005524">
    <property type="term" value="F:ATP binding"/>
    <property type="evidence" value="ECO:0007669"/>
    <property type="project" value="InterPro"/>
</dbReference>
<dbReference type="AlphaFoldDB" id="A0A8D5ZNE1"/>
<organism evidence="3 4">
    <name type="scientific">Polycladomyces abyssicola</name>
    <dbReference type="NCBI Taxonomy" id="1125966"/>
    <lineage>
        <taxon>Bacteria</taxon>
        <taxon>Bacillati</taxon>
        <taxon>Bacillota</taxon>
        <taxon>Bacilli</taxon>
        <taxon>Bacillales</taxon>
        <taxon>Thermoactinomycetaceae</taxon>
        <taxon>Polycladomyces</taxon>
    </lineage>
</organism>
<dbReference type="InterPro" id="IPR006321">
    <property type="entry name" value="PilT/PilU"/>
</dbReference>
<dbReference type="Gene3D" id="3.30.450.90">
    <property type="match status" value="1"/>
</dbReference>
<dbReference type="PANTHER" id="PTHR30486:SF12">
    <property type="entry name" value="TYPE IV PILUS ATPASE PILU"/>
    <property type="match status" value="1"/>
</dbReference>
<reference evidence="3" key="1">
    <citation type="journal article" date="2013" name="Int. J. Syst. Evol. Microbiol.">
        <title>Polycladomyces abyssicola gen. nov., sp. nov., a thermophilic filamentous bacterium isolated from hemipelagic sediment.</title>
        <authorList>
            <person name="Tsubouchi T."/>
            <person name="Shimane Y."/>
            <person name="Mori K."/>
            <person name="Usui K."/>
            <person name="Hiraki T."/>
            <person name="Tame A."/>
            <person name="Uematsu K."/>
            <person name="Maruyama T."/>
            <person name="Hatada Y."/>
        </authorList>
    </citation>
    <scope>NUCLEOTIDE SEQUENCE</scope>
    <source>
        <strain evidence="3">JIR-001</strain>
    </source>
</reference>
<protein>
    <submittedName>
        <fullName evidence="3">Twitching motility protein PilT</fullName>
    </submittedName>
</protein>
<dbReference type="PROSITE" id="PS00662">
    <property type="entry name" value="T2SP_E"/>
    <property type="match status" value="1"/>
</dbReference>
<dbReference type="Proteomes" id="UP000677436">
    <property type="component" value="Chromosome"/>
</dbReference>
<dbReference type="KEGG" id="pabs:JIR001_10410"/>
<dbReference type="CDD" id="cd01131">
    <property type="entry name" value="PilT"/>
    <property type="match status" value="1"/>
</dbReference>
<feature type="domain" description="Bacterial type II secretion system protein E" evidence="2">
    <location>
        <begin position="194"/>
        <end position="208"/>
    </location>
</feature>
<evidence type="ECO:0000256" key="1">
    <source>
        <dbReference type="ARBA" id="ARBA00006611"/>
    </source>
</evidence>